<dbReference type="EMBL" id="QJKJ01008467">
    <property type="protein sequence ID" value="RDX79664.1"/>
    <property type="molecule type" value="Genomic_DNA"/>
</dbReference>
<proteinExistence type="predicted"/>
<keyword evidence="2" id="KW-1185">Reference proteome</keyword>
<dbReference type="AlphaFoldDB" id="A0A371FMX4"/>
<protein>
    <submittedName>
        <fullName evidence="1">Uncharacterized protein</fullName>
    </submittedName>
</protein>
<dbReference type="OrthoDB" id="1739516at2759"/>
<name>A0A371FMX4_MUCPR</name>
<feature type="non-terminal residue" evidence="1">
    <location>
        <position position="1"/>
    </location>
</feature>
<sequence>MACENKKRAGKRKHAMFSLTEIEAAKQLIQLSNSTIYLDEDHHSFNSYSVQWKSQQSNDDTSAAIEDVLAEIEEDESLRRKNNRLGFNDALR</sequence>
<evidence type="ECO:0000313" key="1">
    <source>
        <dbReference type="EMBL" id="RDX79664.1"/>
    </source>
</evidence>
<evidence type="ECO:0000313" key="2">
    <source>
        <dbReference type="Proteomes" id="UP000257109"/>
    </source>
</evidence>
<comment type="caution">
    <text evidence="1">The sequence shown here is derived from an EMBL/GenBank/DDBJ whole genome shotgun (WGS) entry which is preliminary data.</text>
</comment>
<accession>A0A371FMX4</accession>
<organism evidence="1 2">
    <name type="scientific">Mucuna pruriens</name>
    <name type="common">Velvet bean</name>
    <name type="synonym">Dolichos pruriens</name>
    <dbReference type="NCBI Taxonomy" id="157652"/>
    <lineage>
        <taxon>Eukaryota</taxon>
        <taxon>Viridiplantae</taxon>
        <taxon>Streptophyta</taxon>
        <taxon>Embryophyta</taxon>
        <taxon>Tracheophyta</taxon>
        <taxon>Spermatophyta</taxon>
        <taxon>Magnoliopsida</taxon>
        <taxon>eudicotyledons</taxon>
        <taxon>Gunneridae</taxon>
        <taxon>Pentapetalae</taxon>
        <taxon>rosids</taxon>
        <taxon>fabids</taxon>
        <taxon>Fabales</taxon>
        <taxon>Fabaceae</taxon>
        <taxon>Papilionoideae</taxon>
        <taxon>50 kb inversion clade</taxon>
        <taxon>NPAAA clade</taxon>
        <taxon>indigoferoid/millettioid clade</taxon>
        <taxon>Phaseoleae</taxon>
        <taxon>Mucuna</taxon>
    </lineage>
</organism>
<gene>
    <name evidence="1" type="ORF">CR513_39880</name>
</gene>
<dbReference type="Proteomes" id="UP000257109">
    <property type="component" value="Unassembled WGS sequence"/>
</dbReference>
<reference evidence="1" key="1">
    <citation type="submission" date="2018-05" db="EMBL/GenBank/DDBJ databases">
        <title>Draft genome of Mucuna pruriens seed.</title>
        <authorList>
            <person name="Nnadi N.E."/>
            <person name="Vos R."/>
            <person name="Hasami M.H."/>
            <person name="Devisetty U.K."/>
            <person name="Aguiy J.C."/>
        </authorList>
    </citation>
    <scope>NUCLEOTIDE SEQUENCE [LARGE SCALE GENOMIC DNA]</scope>
    <source>
        <strain evidence="1">JCA_2017</strain>
    </source>
</reference>